<keyword evidence="4 5" id="KW-0472">Membrane</keyword>
<dbReference type="EMBL" id="PGFZ01000001">
    <property type="protein sequence ID" value="POZ53847.1"/>
    <property type="molecule type" value="Genomic_DNA"/>
</dbReference>
<keyword evidence="3 5" id="KW-1133">Transmembrane helix</keyword>
<evidence type="ECO:0000256" key="5">
    <source>
        <dbReference type="SAM" id="Phobius"/>
    </source>
</evidence>
<feature type="transmembrane region" description="Helical" evidence="5">
    <location>
        <begin position="164"/>
        <end position="185"/>
    </location>
</feature>
<reference evidence="7 8" key="1">
    <citation type="submission" date="2017-11" db="EMBL/GenBank/DDBJ databases">
        <title>Draft Genome Sequence of Methylobacter psychrotolerans Sph1T, an Obligate Methanotroph from Low-Temperature Environments.</title>
        <authorList>
            <person name="Oshkin I.Y."/>
            <person name="Miroshnikov K."/>
            <person name="Belova S.E."/>
            <person name="Korzhenkov A."/>
            <person name="Toshchakov S.V."/>
            <person name="Dedysh S.N."/>
        </authorList>
    </citation>
    <scope>NUCLEOTIDE SEQUENCE [LARGE SCALE GENOMIC DNA]</scope>
    <source>
        <strain evidence="7 8">Sph1</strain>
    </source>
</reference>
<sequence length="248" mass="27910">MLLTRLRRLWRRFCNSDVYDRYAAQTTGQLLESREQFLDQHRQGVMVDLTAEALLQKVLITERNVGPIIGCLAPYEARNIAKLIDWGIVWLLFYACAALKNHLAPTTVGFDPQAYLLPMAYFLFADALPNGQSVGKRLLGIAVIHEITRQPCGFFRAAGRNLSWLLLTTVCSLILGPHSYLALYIDIAFAAGPRHRRLGDLLAATAVIKVGTPCKWPYYLIILTFWAGVLSWLAFAFVVGIQGWQTIR</sequence>
<evidence type="ECO:0000313" key="8">
    <source>
        <dbReference type="Proteomes" id="UP000237423"/>
    </source>
</evidence>
<dbReference type="Proteomes" id="UP000237423">
    <property type="component" value="Unassembled WGS sequence"/>
</dbReference>
<keyword evidence="2 5" id="KW-0812">Transmembrane</keyword>
<dbReference type="RefSeq" id="WP_103973416.1">
    <property type="nucleotide sequence ID" value="NZ_PGFZ01000001.1"/>
</dbReference>
<dbReference type="InterPro" id="IPR010432">
    <property type="entry name" value="RDD"/>
</dbReference>
<organism evidence="7 8">
    <name type="scientific">Methylovulum psychrotolerans</name>
    <dbReference type="NCBI Taxonomy" id="1704499"/>
    <lineage>
        <taxon>Bacteria</taxon>
        <taxon>Pseudomonadati</taxon>
        <taxon>Pseudomonadota</taxon>
        <taxon>Gammaproteobacteria</taxon>
        <taxon>Methylococcales</taxon>
        <taxon>Methylococcaceae</taxon>
        <taxon>Methylovulum</taxon>
    </lineage>
</organism>
<feature type="domain" description="RDD" evidence="6">
    <location>
        <begin position="77"/>
        <end position="203"/>
    </location>
</feature>
<feature type="transmembrane region" description="Helical" evidence="5">
    <location>
        <begin position="218"/>
        <end position="241"/>
    </location>
</feature>
<comment type="subcellular location">
    <subcellularLocation>
        <location evidence="1">Membrane</location>
        <topology evidence="1">Multi-pass membrane protein</topology>
    </subcellularLocation>
</comment>
<name>A0A2S5CSY2_9GAMM</name>
<dbReference type="GO" id="GO:0016020">
    <property type="term" value="C:membrane"/>
    <property type="evidence" value="ECO:0007669"/>
    <property type="project" value="UniProtKB-SubCell"/>
</dbReference>
<comment type="caution">
    <text evidence="7">The sequence shown here is derived from an EMBL/GenBank/DDBJ whole genome shotgun (WGS) entry which is preliminary data.</text>
</comment>
<dbReference type="AlphaFoldDB" id="A0A2S5CSY2"/>
<proteinExistence type="predicted"/>
<evidence type="ECO:0000256" key="4">
    <source>
        <dbReference type="ARBA" id="ARBA00023136"/>
    </source>
</evidence>
<protein>
    <recommendedName>
        <fullName evidence="6">RDD domain-containing protein</fullName>
    </recommendedName>
</protein>
<accession>A0A2S5CSY2</accession>
<dbReference type="Pfam" id="PF06271">
    <property type="entry name" value="RDD"/>
    <property type="match status" value="1"/>
</dbReference>
<gene>
    <name evidence="7" type="ORF">AADEFJLK_00888</name>
</gene>
<evidence type="ECO:0000256" key="3">
    <source>
        <dbReference type="ARBA" id="ARBA00022989"/>
    </source>
</evidence>
<evidence type="ECO:0000259" key="6">
    <source>
        <dbReference type="Pfam" id="PF06271"/>
    </source>
</evidence>
<evidence type="ECO:0000313" key="7">
    <source>
        <dbReference type="EMBL" id="POZ53847.1"/>
    </source>
</evidence>
<evidence type="ECO:0000256" key="2">
    <source>
        <dbReference type="ARBA" id="ARBA00022692"/>
    </source>
</evidence>
<evidence type="ECO:0000256" key="1">
    <source>
        <dbReference type="ARBA" id="ARBA00004141"/>
    </source>
</evidence>